<keyword evidence="2" id="KW-1185">Reference proteome</keyword>
<dbReference type="Proteomes" id="UP000443582">
    <property type="component" value="Unassembled WGS sequence"/>
</dbReference>
<evidence type="ECO:0008006" key="3">
    <source>
        <dbReference type="Google" id="ProtNLM"/>
    </source>
</evidence>
<organism evidence="1 2">
    <name type="scientific">Halobacteriovorax vibrionivorans</name>
    <dbReference type="NCBI Taxonomy" id="2152716"/>
    <lineage>
        <taxon>Bacteria</taxon>
        <taxon>Pseudomonadati</taxon>
        <taxon>Bdellovibrionota</taxon>
        <taxon>Bacteriovoracia</taxon>
        <taxon>Bacteriovoracales</taxon>
        <taxon>Halobacteriovoraceae</taxon>
        <taxon>Halobacteriovorax</taxon>
    </lineage>
</organism>
<dbReference type="Gene3D" id="1.10.3210.10">
    <property type="entry name" value="Hypothetical protein af1432"/>
    <property type="match status" value="1"/>
</dbReference>
<dbReference type="RefSeq" id="WP_133296838.1">
    <property type="nucleotide sequence ID" value="NZ_QDKL01000001.1"/>
</dbReference>
<comment type="caution">
    <text evidence="1">The sequence shown here is derived from an EMBL/GenBank/DDBJ whole genome shotgun (WGS) entry which is preliminary data.</text>
</comment>
<dbReference type="PANTHER" id="PTHR43155">
    <property type="entry name" value="CYCLIC DI-GMP PHOSPHODIESTERASE PA4108-RELATED"/>
    <property type="match status" value="1"/>
</dbReference>
<proteinExistence type="predicted"/>
<evidence type="ECO:0000313" key="1">
    <source>
        <dbReference type="EMBL" id="RZF22225.1"/>
    </source>
</evidence>
<dbReference type="PANTHER" id="PTHR43155:SF2">
    <property type="entry name" value="CYCLIC DI-GMP PHOSPHODIESTERASE PA4108"/>
    <property type="match status" value="1"/>
</dbReference>
<sequence>MNALDIFRKSHLALNLTPFTIRELFNIPTTPCDVFIFEDGKFKHSLYRGTYVANDTLKEMIERGHTIVFASNEQREELKELQQNTLRQVTRSFSMGDTYQNCKNQLNLITINLRYLFEDPTDDNALNLQYQSLKVLANFLIKNPKMHEPLYRYYAAQGHHYIFAQPLLSSIFLVGILKTSQLYNDKDIENFFITSYFKDIGMSAIPIDKFDKENLSEMDKVLLAKHPIISARILQGRIQLSPAHMKVIENHHTFSIIDKYDTDNQHIKNLTVTGFETLMVNVCDIVAAMISTRPYREALSIFEALEKIRSHIGSEYPHEFKIIINYFRNFFTTSVR</sequence>
<dbReference type="SUPFAM" id="SSF109604">
    <property type="entry name" value="HD-domain/PDEase-like"/>
    <property type="match status" value="1"/>
</dbReference>
<reference evidence="2" key="1">
    <citation type="journal article" date="2019" name="Int. J. Syst. Evol. Microbiol.">
        <title>Halobacteriovorax valvorus sp. nov., a novel prokaryotic predator isolated from coastal seawater of China.</title>
        <authorList>
            <person name="Chen M.-X."/>
        </authorList>
    </citation>
    <scope>NUCLEOTIDE SEQUENCE [LARGE SCALE GENOMIC DNA]</scope>
    <source>
        <strain evidence="2">BL9</strain>
    </source>
</reference>
<accession>A0ABY0IH06</accession>
<dbReference type="EMBL" id="QDKL01000001">
    <property type="protein sequence ID" value="RZF22225.1"/>
    <property type="molecule type" value="Genomic_DNA"/>
</dbReference>
<gene>
    <name evidence="1" type="ORF">DAY19_00215</name>
</gene>
<name>A0ABY0IH06_9BACT</name>
<evidence type="ECO:0000313" key="2">
    <source>
        <dbReference type="Proteomes" id="UP000443582"/>
    </source>
</evidence>
<protein>
    <recommendedName>
        <fullName evidence="3">HD-GYP domain-containing protein</fullName>
    </recommendedName>
</protein>